<dbReference type="RefSeq" id="WP_072696605.1">
    <property type="nucleotide sequence ID" value="NZ_FRDI01000003.1"/>
</dbReference>
<dbReference type="EMBL" id="FRDI01000003">
    <property type="protein sequence ID" value="SHN57653.1"/>
    <property type="molecule type" value="Genomic_DNA"/>
</dbReference>
<evidence type="ECO:0000313" key="4">
    <source>
        <dbReference type="Proteomes" id="UP000186469"/>
    </source>
</evidence>
<feature type="transmembrane region" description="Helical" evidence="1">
    <location>
        <begin position="56"/>
        <end position="79"/>
    </location>
</feature>
<dbReference type="STRING" id="1121455.SAMN02745728_00931"/>
<feature type="transmembrane region" description="Helical" evidence="1">
    <location>
        <begin position="163"/>
        <end position="181"/>
    </location>
</feature>
<dbReference type="OrthoDB" id="9781349at2"/>
<dbReference type="Proteomes" id="UP000186469">
    <property type="component" value="Unassembled WGS sequence"/>
</dbReference>
<sequence>MEQIFLALGSIFSPDVLLVLSLGVLLGLIVGAIPGLNDTITLAVLVPVTFSMNPLYAFALLVGVYCAACYGGSIPAILLKIPGTASSVVTTIDGYAMANKGEAGLALGISTISSVAGGVISAIVLVFFAPTLAKYALHFGPPEYFALAVLGLSTVAGMSGKHLLKNLIVCVIGLLISTIGMSPQTGFPRFTMDFLLLYDGIPLVPMLIGLFGISSVLHMVERMSAEATEAKHVLPITIGKTLPSLKMLLALTPTILLGSAIGTIIGIIPGAGMLMAIYLAYDLTRIRYSKLEFGKGEPHGVAAPESANNAVVAGSMVPLLALGIPGNSTSALFLGALMIQGLRPGPALFTEHPDVAYFIVVAFLIANLLMLPMGLAFGRIIAKIIFKISHVLLSGTIILLCITGAYAVGLDPSYIWVAVIFGALGYIMDKTHLPQAPLVLAMVLGPVMEIGFEQSLVKSKGSMMIFFQSSISLAMLGIAALFMLAPLYTPIIAKMRNKLDK</sequence>
<accession>A0A1M7SGP3</accession>
<evidence type="ECO:0000256" key="1">
    <source>
        <dbReference type="SAM" id="Phobius"/>
    </source>
</evidence>
<keyword evidence="1" id="KW-1133">Transmembrane helix</keyword>
<feature type="domain" description="DUF112" evidence="2">
    <location>
        <begin position="17"/>
        <end position="440"/>
    </location>
</feature>
<feature type="transmembrane region" description="Helical" evidence="1">
    <location>
        <begin position="464"/>
        <end position="488"/>
    </location>
</feature>
<keyword evidence="1" id="KW-0812">Transmembrane</keyword>
<feature type="transmembrane region" description="Helical" evidence="1">
    <location>
        <begin position="201"/>
        <end position="220"/>
    </location>
</feature>
<feature type="transmembrane region" description="Helical" evidence="1">
    <location>
        <begin position="12"/>
        <end position="36"/>
    </location>
</feature>
<evidence type="ECO:0000259" key="2">
    <source>
        <dbReference type="Pfam" id="PF01970"/>
    </source>
</evidence>
<name>A0A1M7SGP3_9BACT</name>
<keyword evidence="1" id="KW-0472">Membrane</keyword>
<dbReference type="InterPro" id="IPR002823">
    <property type="entry name" value="DUF112_TM"/>
</dbReference>
<feature type="transmembrane region" description="Helical" evidence="1">
    <location>
        <begin position="319"/>
        <end position="343"/>
    </location>
</feature>
<evidence type="ECO:0000313" key="3">
    <source>
        <dbReference type="EMBL" id="SHN57653.1"/>
    </source>
</evidence>
<feature type="transmembrane region" description="Helical" evidence="1">
    <location>
        <begin position="105"/>
        <end position="129"/>
    </location>
</feature>
<reference evidence="3 4" key="1">
    <citation type="submission" date="2016-12" db="EMBL/GenBank/DDBJ databases">
        <authorList>
            <person name="Song W.-J."/>
            <person name="Kurnit D.M."/>
        </authorList>
    </citation>
    <scope>NUCLEOTIDE SEQUENCE [LARGE SCALE GENOMIC DNA]</scope>
    <source>
        <strain evidence="3 4">DSM 11393</strain>
    </source>
</reference>
<dbReference type="AlphaFoldDB" id="A0A1M7SGP3"/>
<dbReference type="PANTHER" id="PTHR35342:SF5">
    <property type="entry name" value="TRICARBOXYLIC TRANSPORT PROTEIN"/>
    <property type="match status" value="1"/>
</dbReference>
<keyword evidence="4" id="KW-1185">Reference proteome</keyword>
<feature type="transmembrane region" description="Helical" evidence="1">
    <location>
        <begin position="135"/>
        <end position="156"/>
    </location>
</feature>
<feature type="transmembrane region" description="Helical" evidence="1">
    <location>
        <begin position="255"/>
        <end position="281"/>
    </location>
</feature>
<dbReference type="PANTHER" id="PTHR35342">
    <property type="entry name" value="TRICARBOXYLIC TRANSPORT PROTEIN"/>
    <property type="match status" value="1"/>
</dbReference>
<feature type="transmembrane region" description="Helical" evidence="1">
    <location>
        <begin position="355"/>
        <end position="377"/>
    </location>
</feature>
<proteinExistence type="predicted"/>
<gene>
    <name evidence="3" type="ORF">SAMN02745728_00931</name>
</gene>
<dbReference type="Pfam" id="PF01970">
    <property type="entry name" value="TctA"/>
    <property type="match status" value="1"/>
</dbReference>
<feature type="transmembrane region" description="Helical" evidence="1">
    <location>
        <begin position="384"/>
        <end position="407"/>
    </location>
</feature>
<protein>
    <submittedName>
        <fullName evidence="3">Putative tricarboxylic transport membrane protein</fullName>
    </submittedName>
</protein>
<organism evidence="3 4">
    <name type="scientific">Desulfovibrio litoralis DSM 11393</name>
    <dbReference type="NCBI Taxonomy" id="1121455"/>
    <lineage>
        <taxon>Bacteria</taxon>
        <taxon>Pseudomonadati</taxon>
        <taxon>Thermodesulfobacteriota</taxon>
        <taxon>Desulfovibrionia</taxon>
        <taxon>Desulfovibrionales</taxon>
        <taxon>Desulfovibrionaceae</taxon>
        <taxon>Desulfovibrio</taxon>
    </lineage>
</organism>